<comment type="caution">
    <text evidence="9">The sequence shown here is derived from an EMBL/GenBank/DDBJ whole genome shotgun (WGS) entry which is preliminary data.</text>
</comment>
<evidence type="ECO:0000256" key="5">
    <source>
        <dbReference type="PROSITE-ProRule" id="PRU00288"/>
    </source>
</evidence>
<dbReference type="InterPro" id="IPR036770">
    <property type="entry name" value="Ankyrin_rpt-contain_sf"/>
</dbReference>
<dbReference type="Gene3D" id="2.30.29.30">
    <property type="entry name" value="Pleckstrin-homology domain (PH domain)/Phosphotyrosine-binding domain (PTB)"/>
    <property type="match status" value="2"/>
</dbReference>
<evidence type="ECO:0000313" key="10">
    <source>
        <dbReference type="Proteomes" id="UP000664859"/>
    </source>
</evidence>
<feature type="domain" description="PH" evidence="7">
    <location>
        <begin position="264"/>
        <end position="502"/>
    </location>
</feature>
<dbReference type="SUPFAM" id="SSF57863">
    <property type="entry name" value="ArfGap/RecO-like zinc finger"/>
    <property type="match status" value="1"/>
</dbReference>
<dbReference type="InterPro" id="IPR037278">
    <property type="entry name" value="ARFGAP/RecO"/>
</dbReference>
<accession>A0A835ZDE7</accession>
<dbReference type="SMART" id="SM00105">
    <property type="entry name" value="ArfGap"/>
    <property type="match status" value="1"/>
</dbReference>
<feature type="domain" description="Arf-GAP" evidence="8">
    <location>
        <begin position="544"/>
        <end position="625"/>
    </location>
</feature>
<protein>
    <submittedName>
        <fullName evidence="9">Uncharacterized protein</fullName>
    </submittedName>
</protein>
<keyword evidence="1" id="KW-0479">Metal-binding</keyword>
<keyword evidence="2 5" id="KW-0863">Zinc-finger</keyword>
<dbReference type="PANTHER" id="PTHR23180">
    <property type="entry name" value="CENTAURIN/ARF"/>
    <property type="match status" value="1"/>
</dbReference>
<dbReference type="PROSITE" id="PS50003">
    <property type="entry name" value="PH_DOMAIN"/>
    <property type="match status" value="1"/>
</dbReference>
<dbReference type="PRINTS" id="PR00405">
    <property type="entry name" value="REVINTRACTNG"/>
</dbReference>
<dbReference type="GO" id="GO:0008270">
    <property type="term" value="F:zinc ion binding"/>
    <property type="evidence" value="ECO:0007669"/>
    <property type="project" value="UniProtKB-KW"/>
</dbReference>
<keyword evidence="3" id="KW-0862">Zinc</keyword>
<sequence>MGVVALCGPLTTCRESAYQEEPRPKLPGEEQENPLSPTSLFKHRPPGQQQARPLAEDPLAGELTPALVQFGTLMRELAQAQQICMMGLHQTFIEPMETYSHDAMASLTASRKCAASAAEAHSSALRKLLQDKLKARSAGVEDIIDQRTADLAVSQADAETARFAYSKALSTARDTQSTSIRRTHTLDTAMAFAIHPTLHVPVAPACAWQFLTVTDCLLATVGSLGSFYKQCADMVESYGPHKRQLQTQQAQRLQTVYTPRRSASCVREGYLFKRSSGKVLQNWQRRWFVLDGTRLCYLRPNATSALRGALSMSDKEEREAAVDNDVEGGVVEAAVDIDVEGGVVGTSLQVLLQSMHHVWQVLVDAKLKKYVCMYQCAQRGAEHERQGGKRPLIMMSKEASLVSMILQVVTSRHPFEEGIMLEAAVDIDVEGGVVGGDGSSFARVLVCDVLLSTVRDVSNNTNGNDPPYCFEIHSANRRSYMLQAEGPHELAAWTAAIRKCISDQLCGQDHKDGDNSSPLNSDRGSTRAPSPMLVRATSGMGSGNRSAAAVTVATLNTTCADCGAAGPDWVSLNLGVVVCIGCSGIHRSLGSHISKVRSLALDALTETDLCVALHVGNEKANQLWEDTVQTVPQGQVPLCRCLGSRHLLSSLVAEHNCSGWSAAMSTQRLSTVRPHQKSRGLLSWRQQSLMMCWGHSRPLCMAQTLTSRQDPSSGHRYTGTHRRMIINDSLNKCAIQVTTLAVIAAHLIRVGVAPAALAEVADVTYGTGIKQWTPLHSAAAVGALDVCSTLVLNGADLTAHDVDQCTPLDVAVFNAMLPIVEFLSSKME</sequence>
<dbReference type="SMART" id="SM00233">
    <property type="entry name" value="PH"/>
    <property type="match status" value="1"/>
</dbReference>
<dbReference type="PROSITE" id="PS50297">
    <property type="entry name" value="ANK_REP_REGION"/>
    <property type="match status" value="1"/>
</dbReference>
<dbReference type="InterPro" id="IPR001164">
    <property type="entry name" value="ArfGAP_dom"/>
</dbReference>
<feature type="region of interest" description="Disordered" evidence="6">
    <location>
        <begin position="509"/>
        <end position="530"/>
    </location>
</feature>
<evidence type="ECO:0000313" key="9">
    <source>
        <dbReference type="EMBL" id="KAG5189290.1"/>
    </source>
</evidence>
<dbReference type="PROSITE" id="PS50115">
    <property type="entry name" value="ARFGAP"/>
    <property type="match status" value="1"/>
</dbReference>
<dbReference type="PANTHER" id="PTHR23180:SF160">
    <property type="entry name" value="ADP-RIBOSYLATION FACTOR GTPASE-ACTIVATING PROTEIN EFFECTOR PROTEIN 1"/>
    <property type="match status" value="1"/>
</dbReference>
<dbReference type="InterPro" id="IPR038508">
    <property type="entry name" value="ArfGAP_dom_sf"/>
</dbReference>
<dbReference type="Gene3D" id="1.25.40.20">
    <property type="entry name" value="Ankyrin repeat-containing domain"/>
    <property type="match status" value="1"/>
</dbReference>
<dbReference type="InterPro" id="IPR011993">
    <property type="entry name" value="PH-like_dom_sf"/>
</dbReference>
<dbReference type="Pfam" id="PF01412">
    <property type="entry name" value="ArfGap"/>
    <property type="match status" value="1"/>
</dbReference>
<keyword evidence="4" id="KW-0040">ANK repeat</keyword>
<reference evidence="9" key="1">
    <citation type="submission" date="2021-02" db="EMBL/GenBank/DDBJ databases">
        <title>First Annotated Genome of the Yellow-green Alga Tribonema minus.</title>
        <authorList>
            <person name="Mahan K.M."/>
        </authorList>
    </citation>
    <scope>NUCLEOTIDE SEQUENCE</scope>
    <source>
        <strain evidence="9">UTEX B ZZ1240</strain>
    </source>
</reference>
<feature type="region of interest" description="Disordered" evidence="6">
    <location>
        <begin position="17"/>
        <end position="58"/>
    </location>
</feature>
<dbReference type="Pfam" id="PF00023">
    <property type="entry name" value="Ank"/>
    <property type="match status" value="1"/>
</dbReference>
<dbReference type="InterPro" id="IPR002110">
    <property type="entry name" value="Ankyrin_rpt"/>
</dbReference>
<dbReference type="Proteomes" id="UP000664859">
    <property type="component" value="Unassembled WGS sequence"/>
</dbReference>
<evidence type="ECO:0000259" key="7">
    <source>
        <dbReference type="PROSITE" id="PS50003"/>
    </source>
</evidence>
<dbReference type="Pfam" id="PF00169">
    <property type="entry name" value="PH"/>
    <property type="match status" value="1"/>
</dbReference>
<keyword evidence="10" id="KW-1185">Reference proteome</keyword>
<gene>
    <name evidence="9" type="ORF">JKP88DRAFT_267368</name>
</gene>
<dbReference type="InterPro" id="IPR001849">
    <property type="entry name" value="PH_domain"/>
</dbReference>
<dbReference type="GO" id="GO:0005096">
    <property type="term" value="F:GTPase activator activity"/>
    <property type="evidence" value="ECO:0007669"/>
    <property type="project" value="InterPro"/>
</dbReference>
<dbReference type="SUPFAM" id="SSF48403">
    <property type="entry name" value="Ankyrin repeat"/>
    <property type="match status" value="1"/>
</dbReference>
<dbReference type="PROSITE" id="PS50088">
    <property type="entry name" value="ANK_REPEAT"/>
    <property type="match status" value="1"/>
</dbReference>
<dbReference type="InterPro" id="IPR045258">
    <property type="entry name" value="ACAP1/2/3-like"/>
</dbReference>
<proteinExistence type="predicted"/>
<dbReference type="EMBL" id="JAFCMP010000054">
    <property type="protein sequence ID" value="KAG5189290.1"/>
    <property type="molecule type" value="Genomic_DNA"/>
</dbReference>
<feature type="repeat" description="ANK" evidence="4">
    <location>
        <begin position="770"/>
        <end position="802"/>
    </location>
</feature>
<organism evidence="9 10">
    <name type="scientific">Tribonema minus</name>
    <dbReference type="NCBI Taxonomy" id="303371"/>
    <lineage>
        <taxon>Eukaryota</taxon>
        <taxon>Sar</taxon>
        <taxon>Stramenopiles</taxon>
        <taxon>Ochrophyta</taxon>
        <taxon>PX clade</taxon>
        <taxon>Xanthophyceae</taxon>
        <taxon>Tribonematales</taxon>
        <taxon>Tribonemataceae</taxon>
        <taxon>Tribonema</taxon>
    </lineage>
</organism>
<dbReference type="Gene3D" id="1.10.220.150">
    <property type="entry name" value="Arf GTPase activating protein"/>
    <property type="match status" value="1"/>
</dbReference>
<evidence type="ECO:0000256" key="2">
    <source>
        <dbReference type="ARBA" id="ARBA00022771"/>
    </source>
</evidence>
<dbReference type="OrthoDB" id="1638493at2759"/>
<evidence type="ECO:0000259" key="8">
    <source>
        <dbReference type="PROSITE" id="PS50115"/>
    </source>
</evidence>
<name>A0A835ZDE7_9STRA</name>
<evidence type="ECO:0000256" key="6">
    <source>
        <dbReference type="SAM" id="MobiDB-lite"/>
    </source>
</evidence>
<evidence type="ECO:0000256" key="4">
    <source>
        <dbReference type="PROSITE-ProRule" id="PRU00023"/>
    </source>
</evidence>
<dbReference type="SUPFAM" id="SSF50729">
    <property type="entry name" value="PH domain-like"/>
    <property type="match status" value="1"/>
</dbReference>
<dbReference type="AlphaFoldDB" id="A0A835ZDE7"/>
<dbReference type="InterPro" id="IPR027267">
    <property type="entry name" value="AH/BAR_dom_sf"/>
</dbReference>
<dbReference type="Gene3D" id="1.20.1270.60">
    <property type="entry name" value="Arfaptin homology (AH) domain/BAR domain"/>
    <property type="match status" value="1"/>
</dbReference>
<dbReference type="SUPFAM" id="SSF103657">
    <property type="entry name" value="BAR/IMD domain-like"/>
    <property type="match status" value="2"/>
</dbReference>
<evidence type="ECO:0000256" key="1">
    <source>
        <dbReference type="ARBA" id="ARBA00022723"/>
    </source>
</evidence>
<dbReference type="CDD" id="cd08204">
    <property type="entry name" value="ArfGap"/>
    <property type="match status" value="1"/>
</dbReference>
<evidence type="ECO:0000256" key="3">
    <source>
        <dbReference type="ARBA" id="ARBA00022833"/>
    </source>
</evidence>